<gene>
    <name evidence="1" type="primary">gb06345</name>
    <name evidence="1" type="ORF">PR202_gb06345</name>
</gene>
<organism evidence="1 2">
    <name type="scientific">Eleusine coracana subsp. coracana</name>
    <dbReference type="NCBI Taxonomy" id="191504"/>
    <lineage>
        <taxon>Eukaryota</taxon>
        <taxon>Viridiplantae</taxon>
        <taxon>Streptophyta</taxon>
        <taxon>Embryophyta</taxon>
        <taxon>Tracheophyta</taxon>
        <taxon>Spermatophyta</taxon>
        <taxon>Magnoliopsida</taxon>
        <taxon>Liliopsida</taxon>
        <taxon>Poales</taxon>
        <taxon>Poaceae</taxon>
        <taxon>PACMAD clade</taxon>
        <taxon>Chloridoideae</taxon>
        <taxon>Cynodonteae</taxon>
        <taxon>Eleusininae</taxon>
        <taxon>Eleusine</taxon>
    </lineage>
</organism>
<accession>A0AAV5E9F3</accession>
<proteinExistence type="predicted"/>
<evidence type="ECO:0000313" key="2">
    <source>
        <dbReference type="Proteomes" id="UP001054889"/>
    </source>
</evidence>
<dbReference type="EMBL" id="BQKI01000074">
    <property type="protein sequence ID" value="GJN19107.1"/>
    <property type="molecule type" value="Genomic_DNA"/>
</dbReference>
<dbReference type="Proteomes" id="UP001054889">
    <property type="component" value="Unassembled WGS sequence"/>
</dbReference>
<keyword evidence="2" id="KW-1185">Reference proteome</keyword>
<reference evidence="1" key="2">
    <citation type="submission" date="2021-12" db="EMBL/GenBank/DDBJ databases">
        <title>Resequencing data analysis of finger millet.</title>
        <authorList>
            <person name="Hatakeyama M."/>
            <person name="Aluri S."/>
            <person name="Balachadran M.T."/>
            <person name="Sivarajan S.R."/>
            <person name="Poveda L."/>
            <person name="Shimizu-Inatsugi R."/>
            <person name="Schlapbach R."/>
            <person name="Sreeman S.M."/>
            <person name="Shimizu K.K."/>
        </authorList>
    </citation>
    <scope>NUCLEOTIDE SEQUENCE</scope>
</reference>
<dbReference type="AlphaFoldDB" id="A0AAV5E9F3"/>
<comment type="caution">
    <text evidence="1">The sequence shown here is derived from an EMBL/GenBank/DDBJ whole genome shotgun (WGS) entry which is preliminary data.</text>
</comment>
<name>A0AAV5E9F3_ELECO</name>
<evidence type="ECO:0008006" key="3">
    <source>
        <dbReference type="Google" id="ProtNLM"/>
    </source>
</evidence>
<reference evidence="1" key="1">
    <citation type="journal article" date="2018" name="DNA Res.">
        <title>Multiple hybrid de novo genome assembly of finger millet, an orphan allotetraploid crop.</title>
        <authorList>
            <person name="Hatakeyama M."/>
            <person name="Aluri S."/>
            <person name="Balachadran M.T."/>
            <person name="Sivarajan S.R."/>
            <person name="Patrignani A."/>
            <person name="Gruter S."/>
            <person name="Poveda L."/>
            <person name="Shimizu-Inatsugi R."/>
            <person name="Baeten J."/>
            <person name="Francoijs K.J."/>
            <person name="Nataraja K.N."/>
            <person name="Reddy Y.A.N."/>
            <person name="Phadnis S."/>
            <person name="Ravikumar R.L."/>
            <person name="Schlapbach R."/>
            <person name="Sreeman S.M."/>
            <person name="Shimizu K.K."/>
        </authorList>
    </citation>
    <scope>NUCLEOTIDE SEQUENCE</scope>
</reference>
<sequence length="131" mass="14044">MASWPTKSPTMSASSPCATLGGSAATTCAVSAFGWMFRSSGTTTCFGPSTTGLLILFRKAMGDVRLLNPITGQAPNSRPSAAFIRAISEDPSRATLPSWTTSTIFLRYFCRRYVDQDARLRQVGGPAVDHF</sequence>
<protein>
    <recommendedName>
        <fullName evidence="3">Secreted protein</fullName>
    </recommendedName>
</protein>
<evidence type="ECO:0000313" key="1">
    <source>
        <dbReference type="EMBL" id="GJN19107.1"/>
    </source>
</evidence>